<reference evidence="4 5" key="1">
    <citation type="submission" date="2020-07" db="EMBL/GenBank/DDBJ databases">
        <title>Sequencing the genomes of 1000 actinobacteria strains.</title>
        <authorList>
            <person name="Klenk H.-P."/>
        </authorList>
    </citation>
    <scope>NUCLEOTIDE SEQUENCE [LARGE SCALE GENOMIC DNA]</scope>
    <source>
        <strain evidence="4 5">CXB654</strain>
    </source>
</reference>
<proteinExistence type="predicted"/>
<dbReference type="InterPro" id="IPR005149">
    <property type="entry name" value="Tscrpt_reg_PadR_N"/>
</dbReference>
<dbReference type="SUPFAM" id="SSF46785">
    <property type="entry name" value="Winged helix' DNA-binding domain"/>
    <property type="match status" value="1"/>
</dbReference>
<dbReference type="InterPro" id="IPR036390">
    <property type="entry name" value="WH_DNA-bd_sf"/>
</dbReference>
<keyword evidence="5" id="KW-1185">Reference proteome</keyword>
<evidence type="ECO:0000313" key="4">
    <source>
        <dbReference type="EMBL" id="NYE50656.1"/>
    </source>
</evidence>
<keyword evidence="4" id="KW-0238">DNA-binding</keyword>
<dbReference type="AlphaFoldDB" id="A0A852U1C7"/>
<evidence type="ECO:0000259" key="3">
    <source>
        <dbReference type="Pfam" id="PF03551"/>
    </source>
</evidence>
<gene>
    <name evidence="4" type="ORF">HDA32_005776</name>
</gene>
<organism evidence="4 5">
    <name type="scientific">Spinactinospora alkalitolerans</name>
    <dbReference type="NCBI Taxonomy" id="687207"/>
    <lineage>
        <taxon>Bacteria</taxon>
        <taxon>Bacillati</taxon>
        <taxon>Actinomycetota</taxon>
        <taxon>Actinomycetes</taxon>
        <taxon>Streptosporangiales</taxon>
        <taxon>Nocardiopsidaceae</taxon>
        <taxon>Spinactinospora</taxon>
    </lineage>
</organism>
<evidence type="ECO:0000256" key="1">
    <source>
        <dbReference type="SAM" id="Coils"/>
    </source>
</evidence>
<dbReference type="Pfam" id="PF03551">
    <property type="entry name" value="PadR"/>
    <property type="match status" value="1"/>
</dbReference>
<feature type="domain" description="Transcription regulator PadR N-terminal" evidence="3">
    <location>
        <begin position="13"/>
        <end position="88"/>
    </location>
</feature>
<keyword evidence="1" id="KW-0175">Coiled coil</keyword>
<evidence type="ECO:0000256" key="2">
    <source>
        <dbReference type="SAM" id="MobiDB-lite"/>
    </source>
</evidence>
<feature type="coiled-coil region" evidence="1">
    <location>
        <begin position="120"/>
        <end position="147"/>
    </location>
</feature>
<dbReference type="PANTHER" id="PTHR33169:SF26">
    <property type="entry name" value="CONSERVED PROTEIN"/>
    <property type="match status" value="1"/>
</dbReference>
<accession>A0A852U1C7</accession>
<protein>
    <submittedName>
        <fullName evidence="4">DNA-binding PadR family transcriptional regulator</fullName>
    </submittedName>
</protein>
<dbReference type="PANTHER" id="PTHR33169">
    <property type="entry name" value="PADR-FAMILY TRANSCRIPTIONAL REGULATOR"/>
    <property type="match status" value="1"/>
</dbReference>
<dbReference type="Proteomes" id="UP000589036">
    <property type="component" value="Unassembled WGS sequence"/>
</dbReference>
<sequence>MSAHRARVLELAVLGLLHEGPMHGYELRKRLNSELGAFRAFSYGSLYPCLKGMLRREHVSVAPACAGSPRGRSRIVYRLTAAGHDHLDRLLSEVAPAAADDECFGVHFTLFGHTRGDVRLHILEGRRNRLRERLERLRERLASAPEHADAYAFELHRHGAESVEREIRWLNELIRRERRCSGTGAGADPDAGSEDGTGFRPSDQSAV</sequence>
<name>A0A852U1C7_9ACTN</name>
<dbReference type="InterPro" id="IPR036388">
    <property type="entry name" value="WH-like_DNA-bd_sf"/>
</dbReference>
<dbReference type="InterPro" id="IPR052509">
    <property type="entry name" value="Metal_resp_DNA-bind_regulator"/>
</dbReference>
<dbReference type="EMBL" id="JACCCC010000001">
    <property type="protein sequence ID" value="NYE50656.1"/>
    <property type="molecule type" value="Genomic_DNA"/>
</dbReference>
<dbReference type="GO" id="GO:0003677">
    <property type="term" value="F:DNA binding"/>
    <property type="evidence" value="ECO:0007669"/>
    <property type="project" value="UniProtKB-KW"/>
</dbReference>
<feature type="region of interest" description="Disordered" evidence="2">
    <location>
        <begin position="180"/>
        <end position="207"/>
    </location>
</feature>
<dbReference type="RefSeq" id="WP_179646108.1">
    <property type="nucleotide sequence ID" value="NZ_BAAAYY010000045.1"/>
</dbReference>
<evidence type="ECO:0000313" key="5">
    <source>
        <dbReference type="Proteomes" id="UP000589036"/>
    </source>
</evidence>
<dbReference type="Gene3D" id="1.10.10.10">
    <property type="entry name" value="Winged helix-like DNA-binding domain superfamily/Winged helix DNA-binding domain"/>
    <property type="match status" value="1"/>
</dbReference>
<comment type="caution">
    <text evidence="4">The sequence shown here is derived from an EMBL/GenBank/DDBJ whole genome shotgun (WGS) entry which is preliminary data.</text>
</comment>